<dbReference type="InterPro" id="IPR036770">
    <property type="entry name" value="Ankyrin_rpt-contain_sf"/>
</dbReference>
<feature type="repeat" description="ANK" evidence="11">
    <location>
        <begin position="111"/>
        <end position="140"/>
    </location>
</feature>
<evidence type="ECO:0000313" key="15">
    <source>
        <dbReference type="EMBL" id="GJE89067.1"/>
    </source>
</evidence>
<feature type="domain" description="Palmitoyltransferase DHHC" evidence="14">
    <location>
        <begin position="423"/>
        <end position="560"/>
    </location>
</feature>
<evidence type="ECO:0000256" key="11">
    <source>
        <dbReference type="PROSITE-ProRule" id="PRU00023"/>
    </source>
</evidence>
<dbReference type="Proteomes" id="UP000703269">
    <property type="component" value="Unassembled WGS sequence"/>
</dbReference>
<dbReference type="GO" id="GO:0019706">
    <property type="term" value="F:protein-cysteine S-palmitoyltransferase activity"/>
    <property type="evidence" value="ECO:0007669"/>
    <property type="project" value="UniProtKB-EC"/>
</dbReference>
<feature type="repeat" description="ANK" evidence="11">
    <location>
        <begin position="207"/>
        <end position="239"/>
    </location>
</feature>
<dbReference type="PROSITE" id="PS50216">
    <property type="entry name" value="DHHC"/>
    <property type="match status" value="1"/>
</dbReference>
<feature type="compositionally biased region" description="Polar residues" evidence="13">
    <location>
        <begin position="7"/>
        <end position="23"/>
    </location>
</feature>
<dbReference type="PANTHER" id="PTHR24161:SF85">
    <property type="entry name" value="PALMITOYLTRANSFERASE HIP14"/>
    <property type="match status" value="1"/>
</dbReference>
<evidence type="ECO:0000256" key="13">
    <source>
        <dbReference type="SAM" id="MobiDB-lite"/>
    </source>
</evidence>
<feature type="region of interest" description="Disordered" evidence="13">
    <location>
        <begin position="1"/>
        <end position="23"/>
    </location>
</feature>
<evidence type="ECO:0000256" key="12">
    <source>
        <dbReference type="RuleBase" id="RU079119"/>
    </source>
</evidence>
<keyword evidence="5 12" id="KW-1133">Transmembrane helix</keyword>
<feature type="repeat" description="ANK" evidence="11">
    <location>
        <begin position="174"/>
        <end position="206"/>
    </location>
</feature>
<dbReference type="EC" id="2.3.1.225" evidence="12"/>
<keyword evidence="9" id="KW-0449">Lipoprotein</keyword>
<keyword evidence="12" id="KW-0808">Transferase</keyword>
<feature type="repeat" description="ANK" evidence="11">
    <location>
        <begin position="74"/>
        <end position="106"/>
    </location>
</feature>
<dbReference type="SMART" id="SM00248">
    <property type="entry name" value="ANK"/>
    <property type="match status" value="4"/>
</dbReference>
<gene>
    <name evidence="15" type="ORF">PsYK624_051590</name>
</gene>
<evidence type="ECO:0000256" key="8">
    <source>
        <dbReference type="ARBA" id="ARBA00023139"/>
    </source>
</evidence>
<keyword evidence="6 11" id="KW-0040">ANK repeat</keyword>
<evidence type="ECO:0000256" key="1">
    <source>
        <dbReference type="ARBA" id="ARBA00004141"/>
    </source>
</evidence>
<dbReference type="SUPFAM" id="SSF48403">
    <property type="entry name" value="Ankyrin repeat"/>
    <property type="match status" value="1"/>
</dbReference>
<evidence type="ECO:0000256" key="9">
    <source>
        <dbReference type="ARBA" id="ARBA00023288"/>
    </source>
</evidence>
<evidence type="ECO:0000256" key="7">
    <source>
        <dbReference type="ARBA" id="ARBA00023136"/>
    </source>
</evidence>
<keyword evidence="4" id="KW-0677">Repeat</keyword>
<evidence type="ECO:0000256" key="2">
    <source>
        <dbReference type="ARBA" id="ARBA00010104"/>
    </source>
</evidence>
<dbReference type="InterPro" id="IPR002110">
    <property type="entry name" value="Ankyrin_rpt"/>
</dbReference>
<feature type="transmembrane region" description="Helical" evidence="12">
    <location>
        <begin position="523"/>
        <end position="543"/>
    </location>
</feature>
<accession>A0A9P3LCN9</accession>
<dbReference type="PROSITE" id="PS50088">
    <property type="entry name" value="ANK_REPEAT"/>
    <property type="match status" value="4"/>
</dbReference>
<comment type="domain">
    <text evidence="12">The DHHC domain is required for palmitoyltransferase activity.</text>
</comment>
<feature type="transmembrane region" description="Helical" evidence="12">
    <location>
        <begin position="284"/>
        <end position="304"/>
    </location>
</feature>
<evidence type="ECO:0000259" key="14">
    <source>
        <dbReference type="Pfam" id="PF01529"/>
    </source>
</evidence>
<feature type="region of interest" description="Disordered" evidence="13">
    <location>
        <begin position="572"/>
        <end position="594"/>
    </location>
</feature>
<keyword evidence="16" id="KW-1185">Reference proteome</keyword>
<organism evidence="15 16">
    <name type="scientific">Phanerochaete sordida</name>
    <dbReference type="NCBI Taxonomy" id="48140"/>
    <lineage>
        <taxon>Eukaryota</taxon>
        <taxon>Fungi</taxon>
        <taxon>Dikarya</taxon>
        <taxon>Basidiomycota</taxon>
        <taxon>Agaricomycotina</taxon>
        <taxon>Agaricomycetes</taxon>
        <taxon>Polyporales</taxon>
        <taxon>Phanerochaetaceae</taxon>
        <taxon>Phanerochaete</taxon>
    </lineage>
</organism>
<dbReference type="EMBL" id="BPQB01000011">
    <property type="protein sequence ID" value="GJE89067.1"/>
    <property type="molecule type" value="Genomic_DNA"/>
</dbReference>
<comment type="catalytic activity">
    <reaction evidence="10 12">
        <text>L-cysteinyl-[protein] + hexadecanoyl-CoA = S-hexadecanoyl-L-cysteinyl-[protein] + CoA</text>
        <dbReference type="Rhea" id="RHEA:36683"/>
        <dbReference type="Rhea" id="RHEA-COMP:10131"/>
        <dbReference type="Rhea" id="RHEA-COMP:11032"/>
        <dbReference type="ChEBI" id="CHEBI:29950"/>
        <dbReference type="ChEBI" id="CHEBI:57287"/>
        <dbReference type="ChEBI" id="CHEBI:57379"/>
        <dbReference type="ChEBI" id="CHEBI:74151"/>
        <dbReference type="EC" id="2.3.1.225"/>
    </reaction>
</comment>
<feature type="transmembrane region" description="Helical" evidence="12">
    <location>
        <begin position="341"/>
        <end position="359"/>
    </location>
</feature>
<evidence type="ECO:0000313" key="16">
    <source>
        <dbReference type="Proteomes" id="UP000703269"/>
    </source>
</evidence>
<dbReference type="AlphaFoldDB" id="A0A9P3LCN9"/>
<proteinExistence type="inferred from homology"/>
<reference evidence="15 16" key="1">
    <citation type="submission" date="2021-08" db="EMBL/GenBank/DDBJ databases">
        <title>Draft Genome Sequence of Phanerochaete sordida strain YK-624.</title>
        <authorList>
            <person name="Mori T."/>
            <person name="Dohra H."/>
            <person name="Suzuki T."/>
            <person name="Kawagishi H."/>
            <person name="Hirai H."/>
        </authorList>
    </citation>
    <scope>NUCLEOTIDE SEQUENCE [LARGE SCALE GENOMIC DNA]</scope>
    <source>
        <strain evidence="15 16">YK-624</strain>
    </source>
</reference>
<comment type="similarity">
    <text evidence="2">Belongs to the DHHC palmitoyltransferase family. AKR/ZDHHC17 subfamily.</text>
</comment>
<evidence type="ECO:0000256" key="10">
    <source>
        <dbReference type="ARBA" id="ARBA00048048"/>
    </source>
</evidence>
<sequence length="716" mass="78173">MDDRPPNLTSRAEPSASSVNAETATATHLTFSQALQTVQEPDVNVFVAAQRGDVPTLRQLIESGKASAGDRDEQNITPLHWAAINAQVPACRYLLEQGAEVDALGGDLVATPMQWAARNGYLYVIQLLVAHGADPTVTDAQGYNTLHLVTHSSSVMPLLYLLHQPINVDGKDSQGHTSLMWAAYQGDALSVDLLLKHGASPNTKDDAGLTPLHWAVVRGNRVCIRRLIEAGADITAKDGEGRTARDMAVELKSLGAWKRALEEGGLTEDGVKKKKPLSERNTKIAIFILPTIFLWLMFMTLTILPWFTGIILAMALFFAMHHIVTRVLLDKTNYTDSVTASPYFAGIITGSMVWVAYAWVSRLIHQTQSHAFTHLAFALTFGLCAYNFFRAISLDPGTCPKPSSDAELKSIIEDLASEGRLNGQTFCIQCMARKPLRSKHCRVCDKCIARHDHHCPWVWNCIGAGNHRQFLLFVLTLVIGIALFDYLTFAYFSSLSVPTEPPHISPSCVLPSYLCAITAADTFLVSVTAWATLQLSWTIVLLITQLWQVARQMTTLEVTNLGRYGFMGGRGGASMGQQSGHAHQHAGADDAAGAGHHHHRHGLCGGGGFIMSLLGFDRFTKGKAADGLARAAKAPNPFHLGVVGNCKDFWTMGRELGVEYERLYDVPPEGFLEAKRLRARDDGEDPARKSLRQTLLMGLGLGRAAARSGYEPLSQV</sequence>
<evidence type="ECO:0000256" key="3">
    <source>
        <dbReference type="ARBA" id="ARBA00022692"/>
    </source>
</evidence>
<comment type="subcellular location">
    <subcellularLocation>
        <location evidence="1">Membrane</location>
        <topology evidence="1">Multi-pass membrane protein</topology>
    </subcellularLocation>
</comment>
<keyword evidence="12" id="KW-0012">Acyltransferase</keyword>
<evidence type="ECO:0000256" key="6">
    <source>
        <dbReference type="ARBA" id="ARBA00023043"/>
    </source>
</evidence>
<keyword evidence="8" id="KW-0564">Palmitate</keyword>
<evidence type="ECO:0000256" key="4">
    <source>
        <dbReference type="ARBA" id="ARBA00022737"/>
    </source>
</evidence>
<dbReference type="InterPro" id="IPR001594">
    <property type="entry name" value="Palmitoyltrfase_DHHC"/>
</dbReference>
<dbReference type="OrthoDB" id="6781668at2759"/>
<feature type="transmembrane region" description="Helical" evidence="12">
    <location>
        <begin position="310"/>
        <end position="329"/>
    </location>
</feature>
<feature type="transmembrane region" description="Helical" evidence="12">
    <location>
        <begin position="371"/>
        <end position="389"/>
    </location>
</feature>
<keyword evidence="3 12" id="KW-0812">Transmembrane</keyword>
<dbReference type="Pfam" id="PF12796">
    <property type="entry name" value="Ank_2"/>
    <property type="match status" value="2"/>
</dbReference>
<keyword evidence="7 12" id="KW-0472">Membrane</keyword>
<comment type="caution">
    <text evidence="15">The sequence shown here is derived from an EMBL/GenBank/DDBJ whole genome shotgun (WGS) entry which is preliminary data.</text>
</comment>
<dbReference type="Pfam" id="PF01529">
    <property type="entry name" value="DHHC"/>
    <property type="match status" value="1"/>
</dbReference>
<protein>
    <recommendedName>
        <fullName evidence="12">Palmitoyltransferase</fullName>
        <ecNumber evidence="12">2.3.1.225</ecNumber>
    </recommendedName>
</protein>
<dbReference type="PANTHER" id="PTHR24161">
    <property type="entry name" value="ANK_REP_REGION DOMAIN-CONTAINING PROTEIN-RELATED"/>
    <property type="match status" value="1"/>
</dbReference>
<name>A0A9P3LCN9_9APHY</name>
<feature type="transmembrane region" description="Helical" evidence="12">
    <location>
        <begin position="470"/>
        <end position="492"/>
    </location>
</feature>
<dbReference type="GO" id="GO:0016020">
    <property type="term" value="C:membrane"/>
    <property type="evidence" value="ECO:0007669"/>
    <property type="project" value="UniProtKB-SubCell"/>
</dbReference>
<evidence type="ECO:0000256" key="5">
    <source>
        <dbReference type="ARBA" id="ARBA00022989"/>
    </source>
</evidence>
<dbReference type="PROSITE" id="PS50297">
    <property type="entry name" value="ANK_REP_REGION"/>
    <property type="match status" value="4"/>
</dbReference>
<dbReference type="Gene3D" id="1.25.40.20">
    <property type="entry name" value="Ankyrin repeat-containing domain"/>
    <property type="match status" value="1"/>
</dbReference>